<dbReference type="AlphaFoldDB" id="A0A2A2EM64"/>
<accession>A0A2A2EM64</accession>
<proteinExistence type="predicted"/>
<feature type="region of interest" description="Disordered" evidence="1">
    <location>
        <begin position="1"/>
        <end position="22"/>
    </location>
</feature>
<evidence type="ECO:0000256" key="1">
    <source>
        <dbReference type="SAM" id="MobiDB-lite"/>
    </source>
</evidence>
<organism evidence="2 3">
    <name type="scientific">Bifidobacterium italicum</name>
    <dbReference type="NCBI Taxonomy" id="1960968"/>
    <lineage>
        <taxon>Bacteria</taxon>
        <taxon>Bacillati</taxon>
        <taxon>Actinomycetota</taxon>
        <taxon>Actinomycetes</taxon>
        <taxon>Bifidobacteriales</taxon>
        <taxon>Bifidobacteriaceae</taxon>
        <taxon>Bifidobacterium</taxon>
    </lineage>
</organism>
<keyword evidence="3" id="KW-1185">Reference proteome</keyword>
<dbReference type="Proteomes" id="UP000217986">
    <property type="component" value="Unassembled WGS sequence"/>
</dbReference>
<feature type="compositionally biased region" description="Low complexity" evidence="1">
    <location>
        <begin position="8"/>
        <end position="20"/>
    </location>
</feature>
<dbReference type="EMBL" id="MVOG01000004">
    <property type="protein sequence ID" value="PAU70006.1"/>
    <property type="molecule type" value="Genomic_DNA"/>
</dbReference>
<comment type="caution">
    <text evidence="2">The sequence shown here is derived from an EMBL/GenBank/DDBJ whole genome shotgun (WGS) entry which is preliminary data.</text>
</comment>
<sequence>MKHDTMHTARTTTRKAGGTTFIIHHTPLRGHGSVTSYIAKPRRA</sequence>
<dbReference type="RefSeq" id="WP_268802250.1">
    <property type="nucleotide sequence ID" value="NZ_MVOG01000004.1"/>
</dbReference>
<protein>
    <submittedName>
        <fullName evidence="2">Uncharacterized protein</fullName>
    </submittedName>
</protein>
<evidence type="ECO:0000313" key="3">
    <source>
        <dbReference type="Proteomes" id="UP000217986"/>
    </source>
</evidence>
<gene>
    <name evidence="2" type="ORF">B1400_0200</name>
</gene>
<evidence type="ECO:0000313" key="2">
    <source>
        <dbReference type="EMBL" id="PAU70006.1"/>
    </source>
</evidence>
<reference evidence="2 3" key="1">
    <citation type="journal article" date="2017" name="ISME J.">
        <title>Unveiling bifidobacterial biogeography across the mammalian branch of the tree of life.</title>
        <authorList>
            <person name="Milani C."/>
            <person name="Mangifesta M."/>
            <person name="Mancabelli L."/>
            <person name="Lugli G.A."/>
            <person name="James K."/>
            <person name="Duranti S."/>
            <person name="Turroni F."/>
            <person name="Ferrario C."/>
            <person name="Ossiprandi M.C."/>
            <person name="van Sinderen D."/>
            <person name="Ventura M."/>
        </authorList>
    </citation>
    <scope>NUCLEOTIDE SEQUENCE [LARGE SCALE GENOMIC DNA]</scope>
    <source>
        <strain evidence="2 3">70</strain>
    </source>
</reference>
<name>A0A2A2EM64_9BIFI</name>